<dbReference type="GeneID" id="98406711"/>
<dbReference type="SUPFAM" id="SSF46689">
    <property type="entry name" value="Homeodomain-like"/>
    <property type="match status" value="1"/>
</dbReference>
<sequence>MDEHALAQRDWNLRYDQLGRGRFSGEFLQVSLPKEMLVFQERYNIAVRQRGSLGTDSFVCAIPMRANGEMSVNGVRVPGDHAIVCNDAEFDIRTPGNFDVCGIAIQVASVRQALSRIYKEEPHILSRQQLAAPRLDEAAGARLRQQLSAMLEGLRLQPELLEDSDARHIWTDQVLIELLEALPIPPGDTHERSAAQRKRLVDRACEVMLAQPDEPISILEVCSAVAASRRKLNYAFQDVLGMGPVAYQRALRLNGVRRQLQRCEDALTGVYNVAVRWGFWHFGQFSTDYKNFFGELPSETLQGARQARGMTAQSLR</sequence>
<protein>
    <submittedName>
        <fullName evidence="5">Helix-turn-helix domain-containing protein</fullName>
    </submittedName>
</protein>
<keyword evidence="1" id="KW-0805">Transcription regulation</keyword>
<name>A0A7M2HB11_9BURK</name>
<dbReference type="InterPro" id="IPR018062">
    <property type="entry name" value="HTH_AraC-typ_CS"/>
</dbReference>
<evidence type="ECO:0000313" key="5">
    <source>
        <dbReference type="EMBL" id="QOT82038.1"/>
    </source>
</evidence>
<gene>
    <name evidence="5" type="ORF">F7R26_037710</name>
</gene>
<evidence type="ECO:0000256" key="1">
    <source>
        <dbReference type="ARBA" id="ARBA00023015"/>
    </source>
</evidence>
<proteinExistence type="predicted"/>
<dbReference type="InterPro" id="IPR050204">
    <property type="entry name" value="AraC_XylS_family_regulators"/>
</dbReference>
<dbReference type="PANTHER" id="PTHR46796">
    <property type="entry name" value="HTH-TYPE TRANSCRIPTIONAL ACTIVATOR RHAS-RELATED"/>
    <property type="match status" value="1"/>
</dbReference>
<dbReference type="RefSeq" id="WP_170301998.1">
    <property type="nucleotide sequence ID" value="NZ_CP062806.1"/>
</dbReference>
<dbReference type="Proteomes" id="UP000397656">
    <property type="component" value="Plasmid pRK1-2"/>
</dbReference>
<geneLocation type="plasmid" evidence="5 6">
    <name>pRK1-2</name>
</geneLocation>
<keyword evidence="3" id="KW-0804">Transcription</keyword>
<dbReference type="AlphaFoldDB" id="A0A7M2HB11"/>
<dbReference type="PANTHER" id="PTHR46796:SF12">
    <property type="entry name" value="HTH-TYPE DNA-BINDING TRANSCRIPTIONAL ACTIVATOR EUTR"/>
    <property type="match status" value="1"/>
</dbReference>
<evidence type="ECO:0000256" key="3">
    <source>
        <dbReference type="ARBA" id="ARBA00023163"/>
    </source>
</evidence>
<dbReference type="PROSITE" id="PS01124">
    <property type="entry name" value="HTH_ARAC_FAMILY_2"/>
    <property type="match status" value="1"/>
</dbReference>
<dbReference type="PROSITE" id="PS00041">
    <property type="entry name" value="HTH_ARAC_FAMILY_1"/>
    <property type="match status" value="1"/>
</dbReference>
<evidence type="ECO:0000256" key="2">
    <source>
        <dbReference type="ARBA" id="ARBA00023125"/>
    </source>
</evidence>
<dbReference type="GO" id="GO:0043565">
    <property type="term" value="F:sequence-specific DNA binding"/>
    <property type="evidence" value="ECO:0007669"/>
    <property type="project" value="InterPro"/>
</dbReference>
<dbReference type="Gene3D" id="1.10.10.60">
    <property type="entry name" value="Homeodomain-like"/>
    <property type="match status" value="1"/>
</dbReference>
<evidence type="ECO:0000259" key="4">
    <source>
        <dbReference type="PROSITE" id="PS01124"/>
    </source>
</evidence>
<dbReference type="InterPro" id="IPR009057">
    <property type="entry name" value="Homeodomain-like_sf"/>
</dbReference>
<accession>A0A7M2HB11</accession>
<evidence type="ECO:0000313" key="6">
    <source>
        <dbReference type="Proteomes" id="UP000397656"/>
    </source>
</evidence>
<dbReference type="EMBL" id="CP062806">
    <property type="protein sequence ID" value="QOT82038.1"/>
    <property type="molecule type" value="Genomic_DNA"/>
</dbReference>
<dbReference type="Pfam" id="PF12833">
    <property type="entry name" value="HTH_18"/>
    <property type="match status" value="1"/>
</dbReference>
<dbReference type="SMART" id="SM00342">
    <property type="entry name" value="HTH_ARAC"/>
    <property type="match status" value="1"/>
</dbReference>
<keyword evidence="5" id="KW-0614">Plasmid</keyword>
<dbReference type="InterPro" id="IPR018060">
    <property type="entry name" value="HTH_AraC"/>
</dbReference>
<organism evidence="5 6">
    <name type="scientific">Cupriavidus basilensis</name>
    <dbReference type="NCBI Taxonomy" id="68895"/>
    <lineage>
        <taxon>Bacteria</taxon>
        <taxon>Pseudomonadati</taxon>
        <taxon>Pseudomonadota</taxon>
        <taxon>Betaproteobacteria</taxon>
        <taxon>Burkholderiales</taxon>
        <taxon>Burkholderiaceae</taxon>
        <taxon>Cupriavidus</taxon>
    </lineage>
</organism>
<reference evidence="5 6" key="1">
    <citation type="submission" date="2020-10" db="EMBL/GenBank/DDBJ databases">
        <title>Complete genome sequence of Cupriavidus basilensis CCUG 49340T.</title>
        <authorList>
            <person name="Salva-Serra F."/>
            <person name="Donoso R.A."/>
            <person name="Cho K.H."/>
            <person name="Yoo J.A."/>
            <person name="Lee K."/>
            <person name="Yoon S.-H."/>
            <person name="Perez-Pantoja D."/>
            <person name="Moore E.R.B."/>
        </authorList>
    </citation>
    <scope>NUCLEOTIDE SEQUENCE [LARGE SCALE GENOMIC DNA]</scope>
    <source>
        <strain evidence="6">CCUG 49340</strain>
        <plasmid evidence="5 6">pRK1-2</plasmid>
    </source>
</reference>
<keyword evidence="2" id="KW-0238">DNA-binding</keyword>
<feature type="domain" description="HTH araC/xylS-type" evidence="4">
    <location>
        <begin position="202"/>
        <end position="303"/>
    </location>
</feature>
<dbReference type="GO" id="GO:0003700">
    <property type="term" value="F:DNA-binding transcription factor activity"/>
    <property type="evidence" value="ECO:0007669"/>
    <property type="project" value="InterPro"/>
</dbReference>